<protein>
    <submittedName>
        <fullName evidence="1">SprT family zinc-dependent metalloprotease</fullName>
        <ecNumber evidence="1">3.4.-.-</ecNumber>
    </submittedName>
</protein>
<dbReference type="EMBL" id="JAWDIE010000008">
    <property type="protein sequence ID" value="MEJ7138088.1"/>
    <property type="molecule type" value="Genomic_DNA"/>
</dbReference>
<evidence type="ECO:0000313" key="2">
    <source>
        <dbReference type="Proteomes" id="UP001364695"/>
    </source>
</evidence>
<gene>
    <name evidence="1" type="ORF">RV045_06545</name>
</gene>
<accession>A0ACC6P1H1</accession>
<keyword evidence="1" id="KW-0482">Metalloprotease</keyword>
<proteinExistence type="predicted"/>
<reference evidence="1" key="1">
    <citation type="submission" date="2023-10" db="EMBL/GenBank/DDBJ databases">
        <title>Amphibacter perezi, gen. nov., sp. nov. a novel taxa of the family Comamonadaceae, class Betaproteobacteria isolated from the skin microbiota of Pelophylax perezi from different populations.</title>
        <authorList>
            <person name="Costa S."/>
            <person name="Proenca D.N."/>
            <person name="Lopes I."/>
            <person name="Morais P.V."/>
        </authorList>
    </citation>
    <scope>NUCLEOTIDE SEQUENCE</scope>
    <source>
        <strain evidence="1">SL12-8</strain>
    </source>
</reference>
<comment type="caution">
    <text evidence="1">The sequence shown here is derived from an EMBL/GenBank/DDBJ whole genome shotgun (WGS) entry which is preliminary data.</text>
</comment>
<organism evidence="1 2">
    <name type="scientific">Amphibiibacter pelophylacis</name>
    <dbReference type="NCBI Taxonomy" id="1799477"/>
    <lineage>
        <taxon>Bacteria</taxon>
        <taxon>Pseudomonadati</taxon>
        <taxon>Pseudomonadota</taxon>
        <taxon>Betaproteobacteria</taxon>
        <taxon>Burkholderiales</taxon>
        <taxon>Sphaerotilaceae</taxon>
        <taxon>Amphibiibacter</taxon>
    </lineage>
</organism>
<name>A0ACC6P1H1_9BURK</name>
<keyword evidence="1" id="KW-0645">Protease</keyword>
<evidence type="ECO:0000313" key="1">
    <source>
        <dbReference type="EMBL" id="MEJ7138088.1"/>
    </source>
</evidence>
<keyword evidence="2" id="KW-1185">Reference proteome</keyword>
<keyword evidence="1" id="KW-0378">Hydrolase</keyword>
<dbReference type="EC" id="3.4.-.-" evidence="1"/>
<sequence>MPAFLRKTPAVETLAPQQIVLQGQTVPVRLKRGGRARRHIGLRIDAKGLLVSLPKGLRAPDLSRLLQDKATWILDKLQRQSQRSSQQGAAQQRWQDCGELPFLGGTLVVRQDALLRRARHEDGLLTLPAAAPERLAPRCRQWLRAQALALFTQRLTLWQARMGGQVTRVALSSARTRWGSATSQGHIRLNWRLIHFAPEVIDYVVCHELAHLQEMNHSPRFWAIVARHCPDYRLHEAALRHAVLPDLG</sequence>
<dbReference type="Proteomes" id="UP001364695">
    <property type="component" value="Unassembled WGS sequence"/>
</dbReference>